<comment type="caution">
    <text evidence="1">The sequence shown here is derived from an EMBL/GenBank/DDBJ whole genome shotgun (WGS) entry which is preliminary data.</text>
</comment>
<sequence>MATANETRTPAASGSLGRQPHDDDNYKSTVHSGRLIYAKPQDLPSFPSIGLSKKGSAASAAAALGWAANTSPVLWKPDKSASASAAAMMAKDYKMDPMWEHVPSEHSARAALLASQSVMSPRTTRPNVTDSGFSAANMAFKSDRSGGATPTSNAHSRERQRSLLAAQEAMSSRQRAKSSPFPSKESYPDEANAAANALSAAARAHRPVQSPTASEIERGGSVPYTNMNRQMYTSHPPVKSEVDEKNRADVLHASAVAMAKKMYNQQQKMIDARKAYENAAVLAQEHADAHSSISDDAQPIQLTTLQDAAYKQAQARLAKMHEEHGKNREYYEYYGAKTPTRRFSIRGKLRRRASSDGDVIEDRKRSLQIRQQMSLFSSKLSEVDDKKRQHDQDVLLAAAQRNVHERLKVMDERISAETGMVPPSTMTQWELKAHATAQSRSEQRGGQAHTRVDVGAGKFMDQEDIDAIAAARVKPILDDINEKAEEEQARQTEYRIEMERKKEEEEIEKARQKEIDDINKKLKEQDKQERKERKAEEKQEAKARKEEDKAAKAEHKRLAKAEKRKSSADHPAESHEEPEAAMGTIALNTAGQPVSIPLTAEPDLVSPVTADPESPEGPSKGGVKTWLKNRFSRGSKSADDEKSGDKSARKGFVGGAALTGVDSSASVDNRSGSVRAVAMAGRPRHTGLDLDDGGDVSPISTESDDEYFRDEARDSHRGQYSTALTPPGPVKDFGSAASQSPSRDSRFRELV</sequence>
<dbReference type="EMBL" id="MU394289">
    <property type="protein sequence ID" value="KAI6090872.1"/>
    <property type="molecule type" value="Genomic_DNA"/>
</dbReference>
<reference evidence="1 2" key="1">
    <citation type="journal article" date="2022" name="New Phytol.">
        <title>Ecological generalism drives hyperdiversity of secondary metabolite gene clusters in xylarialean endophytes.</title>
        <authorList>
            <person name="Franco M.E.E."/>
            <person name="Wisecaver J.H."/>
            <person name="Arnold A.E."/>
            <person name="Ju Y.M."/>
            <person name="Slot J.C."/>
            <person name="Ahrendt S."/>
            <person name="Moore L.P."/>
            <person name="Eastman K.E."/>
            <person name="Scott K."/>
            <person name="Konkel Z."/>
            <person name="Mondo S.J."/>
            <person name="Kuo A."/>
            <person name="Hayes R.D."/>
            <person name="Haridas S."/>
            <person name="Andreopoulos B."/>
            <person name="Riley R."/>
            <person name="LaButti K."/>
            <person name="Pangilinan J."/>
            <person name="Lipzen A."/>
            <person name="Amirebrahimi M."/>
            <person name="Yan J."/>
            <person name="Adam C."/>
            <person name="Keymanesh K."/>
            <person name="Ng V."/>
            <person name="Louie K."/>
            <person name="Northen T."/>
            <person name="Drula E."/>
            <person name="Henrissat B."/>
            <person name="Hsieh H.M."/>
            <person name="Youens-Clark K."/>
            <person name="Lutzoni F."/>
            <person name="Miadlikowska J."/>
            <person name="Eastwood D.C."/>
            <person name="Hamelin R.C."/>
            <person name="Grigoriev I.V."/>
            <person name="U'Ren J.M."/>
        </authorList>
    </citation>
    <scope>NUCLEOTIDE SEQUENCE [LARGE SCALE GENOMIC DNA]</scope>
    <source>
        <strain evidence="1 2">ER1909</strain>
    </source>
</reference>
<keyword evidence="2" id="KW-1185">Reference proteome</keyword>
<organism evidence="1 2">
    <name type="scientific">Hypoxylon rubiginosum</name>
    <dbReference type="NCBI Taxonomy" id="110542"/>
    <lineage>
        <taxon>Eukaryota</taxon>
        <taxon>Fungi</taxon>
        <taxon>Dikarya</taxon>
        <taxon>Ascomycota</taxon>
        <taxon>Pezizomycotina</taxon>
        <taxon>Sordariomycetes</taxon>
        <taxon>Xylariomycetidae</taxon>
        <taxon>Xylariales</taxon>
        <taxon>Hypoxylaceae</taxon>
        <taxon>Hypoxylon</taxon>
    </lineage>
</organism>
<accession>A0ACC0DDL8</accession>
<evidence type="ECO:0000313" key="1">
    <source>
        <dbReference type="EMBL" id="KAI6090872.1"/>
    </source>
</evidence>
<proteinExistence type="predicted"/>
<protein>
    <submittedName>
        <fullName evidence="1">Uncharacterized protein</fullName>
    </submittedName>
</protein>
<gene>
    <name evidence="1" type="ORF">F4821DRAFT_228070</name>
</gene>
<dbReference type="Proteomes" id="UP001497680">
    <property type="component" value="Unassembled WGS sequence"/>
</dbReference>
<evidence type="ECO:0000313" key="2">
    <source>
        <dbReference type="Proteomes" id="UP001497680"/>
    </source>
</evidence>
<name>A0ACC0DDL8_9PEZI</name>